<dbReference type="Proteomes" id="UP000619078">
    <property type="component" value="Unassembled WGS sequence"/>
</dbReference>
<dbReference type="EMBL" id="JACWMX010000001">
    <property type="protein sequence ID" value="MBD1391970.1"/>
    <property type="molecule type" value="Genomic_DNA"/>
</dbReference>
<evidence type="ECO:0000313" key="3">
    <source>
        <dbReference type="Proteomes" id="UP000619078"/>
    </source>
</evidence>
<accession>A0A926NNZ1</accession>
<comment type="caution">
    <text evidence="2">The sequence shown here is derived from an EMBL/GenBank/DDBJ whole genome shotgun (WGS) entry which is preliminary data.</text>
</comment>
<gene>
    <name evidence="2" type="ORF">IDJ76_02545</name>
</gene>
<evidence type="ECO:0000313" key="2">
    <source>
        <dbReference type="EMBL" id="MBD1391970.1"/>
    </source>
</evidence>
<reference evidence="2" key="1">
    <citation type="submission" date="2020-09" db="EMBL/GenBank/DDBJ databases">
        <title>Novel species of Mucilaginibacter isolated from a glacier on the Tibetan Plateau.</title>
        <authorList>
            <person name="Liu Q."/>
            <person name="Xin Y.-H."/>
        </authorList>
    </citation>
    <scope>NUCLEOTIDE SEQUENCE</scope>
    <source>
        <strain evidence="2">ZB1P21</strain>
    </source>
</reference>
<dbReference type="RefSeq" id="WP_191160404.1">
    <property type="nucleotide sequence ID" value="NZ_JACWMX010000001.1"/>
</dbReference>
<proteinExistence type="predicted"/>
<evidence type="ECO:0000256" key="1">
    <source>
        <dbReference type="SAM" id="SignalP"/>
    </source>
</evidence>
<name>A0A926NNZ1_9SPHI</name>
<feature type="chain" id="PRO_5037748484" evidence="1">
    <location>
        <begin position="21"/>
        <end position="174"/>
    </location>
</feature>
<sequence length="174" mass="19686">MKKSFLTFLLTGFTIVSVLAQTTETLKIAWPGEYNWKVGSNQKTSAANMIELIPGKETLTNWTIMATMMSYKNMKVPVISKVPPMLFAQTKKNAPLAKLTVIEQGVKSGRQWILYKIESPSFKNSPKPESQLYYVIQGDKTLYVNFVALKSATFPTVYVFKWTNVFKASQIVNQ</sequence>
<organism evidence="2 3">
    <name type="scientific">Mucilaginibacter glaciei</name>
    <dbReference type="NCBI Taxonomy" id="2772109"/>
    <lineage>
        <taxon>Bacteria</taxon>
        <taxon>Pseudomonadati</taxon>
        <taxon>Bacteroidota</taxon>
        <taxon>Sphingobacteriia</taxon>
        <taxon>Sphingobacteriales</taxon>
        <taxon>Sphingobacteriaceae</taxon>
        <taxon>Mucilaginibacter</taxon>
    </lineage>
</organism>
<keyword evidence="3" id="KW-1185">Reference proteome</keyword>
<dbReference type="AlphaFoldDB" id="A0A926NNZ1"/>
<feature type="signal peptide" evidence="1">
    <location>
        <begin position="1"/>
        <end position="20"/>
    </location>
</feature>
<keyword evidence="1" id="KW-0732">Signal</keyword>
<protein>
    <submittedName>
        <fullName evidence="2">Uncharacterized protein</fullName>
    </submittedName>
</protein>